<dbReference type="InterPro" id="IPR019887">
    <property type="entry name" value="Tscrpt_reg_AsnC/Lrp_C"/>
</dbReference>
<evidence type="ECO:0000259" key="4">
    <source>
        <dbReference type="PROSITE" id="PS50956"/>
    </source>
</evidence>
<dbReference type="Pfam" id="PF01037">
    <property type="entry name" value="AsnC_trans_reg"/>
    <property type="match status" value="1"/>
</dbReference>
<dbReference type="Gene3D" id="1.10.10.10">
    <property type="entry name" value="Winged helix-like DNA-binding domain superfamily/Winged helix DNA-binding domain"/>
    <property type="match status" value="1"/>
</dbReference>
<dbReference type="SMART" id="SM00344">
    <property type="entry name" value="HTH_ASNC"/>
    <property type="match status" value="1"/>
</dbReference>
<dbReference type="RefSeq" id="WP_254085683.1">
    <property type="nucleotide sequence ID" value="NZ_JAHESE010000019.1"/>
</dbReference>
<dbReference type="Gene3D" id="3.30.70.920">
    <property type="match status" value="1"/>
</dbReference>
<dbReference type="EMBL" id="JAHESE010000019">
    <property type="protein sequence ID" value="MBT1710106.1"/>
    <property type="molecule type" value="Genomic_DNA"/>
</dbReference>
<dbReference type="GO" id="GO:0006355">
    <property type="term" value="P:regulation of DNA-templated transcription"/>
    <property type="evidence" value="ECO:0007669"/>
    <property type="project" value="UniProtKB-ARBA"/>
</dbReference>
<protein>
    <submittedName>
        <fullName evidence="5">Lrp/AsnC family transcriptional regulator</fullName>
    </submittedName>
</protein>
<gene>
    <name evidence="5" type="ORF">KK062_17805</name>
</gene>
<dbReference type="CDD" id="cd00090">
    <property type="entry name" value="HTH_ARSR"/>
    <property type="match status" value="1"/>
</dbReference>
<keyword evidence="6" id="KW-1185">Reference proteome</keyword>
<dbReference type="InterPro" id="IPR036390">
    <property type="entry name" value="WH_DNA-bd_sf"/>
</dbReference>
<evidence type="ECO:0000313" key="6">
    <source>
        <dbReference type="Proteomes" id="UP001319080"/>
    </source>
</evidence>
<dbReference type="PROSITE" id="PS50956">
    <property type="entry name" value="HTH_ASNC_2"/>
    <property type="match status" value="1"/>
</dbReference>
<dbReference type="PANTHER" id="PTHR30154:SF34">
    <property type="entry name" value="TRANSCRIPTIONAL REGULATOR AZLB"/>
    <property type="match status" value="1"/>
</dbReference>
<dbReference type="PRINTS" id="PR00033">
    <property type="entry name" value="HTHASNC"/>
</dbReference>
<name>A0AAP2DZ87_9BACT</name>
<dbReference type="Proteomes" id="UP001319080">
    <property type="component" value="Unassembled WGS sequence"/>
</dbReference>
<dbReference type="GO" id="GO:0005829">
    <property type="term" value="C:cytosol"/>
    <property type="evidence" value="ECO:0007669"/>
    <property type="project" value="TreeGrafter"/>
</dbReference>
<keyword evidence="2" id="KW-0238">DNA-binding</keyword>
<dbReference type="SUPFAM" id="SSF54909">
    <property type="entry name" value="Dimeric alpha+beta barrel"/>
    <property type="match status" value="1"/>
</dbReference>
<dbReference type="PANTHER" id="PTHR30154">
    <property type="entry name" value="LEUCINE-RESPONSIVE REGULATORY PROTEIN"/>
    <property type="match status" value="1"/>
</dbReference>
<evidence type="ECO:0000313" key="5">
    <source>
        <dbReference type="EMBL" id="MBT1710106.1"/>
    </source>
</evidence>
<sequence length="152" mass="17354">MDVDQFDKHLLRLLQQNNRLTADELAQEVGLSASAVQRRLKRLREDKIIEADVSIIAPAVAGIAITCIVDVILEQGNSKALDKFKATMLAQPEVQQCYFVTGNYDFILLVNTRTMQEYEAFVKKWLMDNSNVKHFYTHVVMDRVKVSHSLTL</sequence>
<dbReference type="GO" id="GO:0043565">
    <property type="term" value="F:sequence-specific DNA binding"/>
    <property type="evidence" value="ECO:0007669"/>
    <property type="project" value="InterPro"/>
</dbReference>
<proteinExistence type="predicted"/>
<dbReference type="InterPro" id="IPR011008">
    <property type="entry name" value="Dimeric_a/b-barrel"/>
</dbReference>
<dbReference type="InterPro" id="IPR000485">
    <property type="entry name" value="AsnC-type_HTH_dom"/>
</dbReference>
<comment type="caution">
    <text evidence="5">The sequence shown here is derived from an EMBL/GenBank/DDBJ whole genome shotgun (WGS) entry which is preliminary data.</text>
</comment>
<feature type="domain" description="HTH asnC-type" evidence="4">
    <location>
        <begin position="3"/>
        <end position="64"/>
    </location>
</feature>
<dbReference type="InterPro" id="IPR019888">
    <property type="entry name" value="Tscrpt_reg_AsnC-like"/>
</dbReference>
<dbReference type="SUPFAM" id="SSF46785">
    <property type="entry name" value="Winged helix' DNA-binding domain"/>
    <property type="match status" value="1"/>
</dbReference>
<dbReference type="InterPro" id="IPR036388">
    <property type="entry name" value="WH-like_DNA-bd_sf"/>
</dbReference>
<organism evidence="5 6">
    <name type="scientific">Dawidia cretensis</name>
    <dbReference type="NCBI Taxonomy" id="2782350"/>
    <lineage>
        <taxon>Bacteria</taxon>
        <taxon>Pseudomonadati</taxon>
        <taxon>Bacteroidota</taxon>
        <taxon>Cytophagia</taxon>
        <taxon>Cytophagales</taxon>
        <taxon>Chryseotaleaceae</taxon>
        <taxon>Dawidia</taxon>
    </lineage>
</organism>
<accession>A0AAP2DZ87</accession>
<dbReference type="Pfam" id="PF13412">
    <property type="entry name" value="HTH_24"/>
    <property type="match status" value="1"/>
</dbReference>
<reference evidence="5 6" key="1">
    <citation type="submission" date="2021-05" db="EMBL/GenBank/DDBJ databases">
        <title>A Polyphasic approach of four new species of the genus Ohtaekwangia: Ohtaekwangia histidinii sp. nov., Ohtaekwangia cretensis sp. nov., Ohtaekwangia indiensis sp. nov., Ohtaekwangia reichenbachii sp. nov. from diverse environment.</title>
        <authorList>
            <person name="Octaviana S."/>
        </authorList>
    </citation>
    <scope>NUCLEOTIDE SEQUENCE [LARGE SCALE GENOMIC DNA]</scope>
    <source>
        <strain evidence="5 6">PWU5</strain>
    </source>
</reference>
<evidence type="ECO:0000256" key="2">
    <source>
        <dbReference type="ARBA" id="ARBA00023125"/>
    </source>
</evidence>
<evidence type="ECO:0000256" key="3">
    <source>
        <dbReference type="ARBA" id="ARBA00023163"/>
    </source>
</evidence>
<dbReference type="InterPro" id="IPR011991">
    <property type="entry name" value="ArsR-like_HTH"/>
</dbReference>
<dbReference type="AlphaFoldDB" id="A0AAP2DZ87"/>
<keyword evidence="1" id="KW-0805">Transcription regulation</keyword>
<evidence type="ECO:0000256" key="1">
    <source>
        <dbReference type="ARBA" id="ARBA00023015"/>
    </source>
</evidence>
<keyword evidence="3" id="KW-0804">Transcription</keyword>
<dbReference type="GO" id="GO:0043200">
    <property type="term" value="P:response to amino acid"/>
    <property type="evidence" value="ECO:0007669"/>
    <property type="project" value="TreeGrafter"/>
</dbReference>